<protein>
    <recommendedName>
        <fullName evidence="3">Secreted protein</fullName>
    </recommendedName>
</protein>
<dbReference type="Proteomes" id="UP000836841">
    <property type="component" value="Chromosome 6"/>
</dbReference>
<name>A0AAU9SR10_THLAR</name>
<dbReference type="AlphaFoldDB" id="A0AAU9SR10"/>
<gene>
    <name evidence="1" type="ORF">TAV2_LOCUS19091</name>
</gene>
<keyword evidence="2" id="KW-1185">Reference proteome</keyword>
<proteinExistence type="predicted"/>
<accession>A0AAU9SR10</accession>
<sequence>MQRRSQRHAPSLFVSTFLETIFTFVTRYQWKSASTRFLRIKKDLRSGLYTVNDDRSNDEKRNKLNFRRRHFSDIFKISI</sequence>
<evidence type="ECO:0000313" key="2">
    <source>
        <dbReference type="Proteomes" id="UP000836841"/>
    </source>
</evidence>
<reference evidence="1 2" key="1">
    <citation type="submission" date="2022-03" db="EMBL/GenBank/DDBJ databases">
        <authorList>
            <person name="Nunn A."/>
            <person name="Chopra R."/>
            <person name="Nunn A."/>
            <person name="Contreras Garrido A."/>
        </authorList>
    </citation>
    <scope>NUCLEOTIDE SEQUENCE [LARGE SCALE GENOMIC DNA]</scope>
</reference>
<organism evidence="1 2">
    <name type="scientific">Thlaspi arvense</name>
    <name type="common">Field penny-cress</name>
    <dbReference type="NCBI Taxonomy" id="13288"/>
    <lineage>
        <taxon>Eukaryota</taxon>
        <taxon>Viridiplantae</taxon>
        <taxon>Streptophyta</taxon>
        <taxon>Embryophyta</taxon>
        <taxon>Tracheophyta</taxon>
        <taxon>Spermatophyta</taxon>
        <taxon>Magnoliopsida</taxon>
        <taxon>eudicotyledons</taxon>
        <taxon>Gunneridae</taxon>
        <taxon>Pentapetalae</taxon>
        <taxon>rosids</taxon>
        <taxon>malvids</taxon>
        <taxon>Brassicales</taxon>
        <taxon>Brassicaceae</taxon>
        <taxon>Thlaspideae</taxon>
        <taxon>Thlaspi</taxon>
    </lineage>
</organism>
<evidence type="ECO:0008006" key="3">
    <source>
        <dbReference type="Google" id="ProtNLM"/>
    </source>
</evidence>
<dbReference type="EMBL" id="OU466862">
    <property type="protein sequence ID" value="CAH2069324.1"/>
    <property type="molecule type" value="Genomic_DNA"/>
</dbReference>
<evidence type="ECO:0000313" key="1">
    <source>
        <dbReference type="EMBL" id="CAH2069324.1"/>
    </source>
</evidence>